<feature type="region of interest" description="Disordered" evidence="4">
    <location>
        <begin position="1360"/>
        <end position="1404"/>
    </location>
</feature>
<dbReference type="GO" id="GO:0098968">
    <property type="term" value="P:neurotransmitter receptor transport postsynaptic membrane to endosome"/>
    <property type="evidence" value="ECO:0007669"/>
    <property type="project" value="TreeGrafter"/>
</dbReference>
<dbReference type="FunFam" id="2.30.42.10:FF:000064">
    <property type="entry name" value="protein lap4 isoform X1"/>
    <property type="match status" value="1"/>
</dbReference>
<feature type="region of interest" description="Disordered" evidence="4">
    <location>
        <begin position="1324"/>
        <end position="1344"/>
    </location>
</feature>
<dbReference type="Proteomes" id="UP000007819">
    <property type="component" value="Chromosome A2"/>
</dbReference>
<dbReference type="GO" id="GO:0014069">
    <property type="term" value="C:postsynaptic density"/>
    <property type="evidence" value="ECO:0007669"/>
    <property type="project" value="TreeGrafter"/>
</dbReference>
<evidence type="ECO:0000259" key="5">
    <source>
        <dbReference type="PROSITE" id="PS50106"/>
    </source>
</evidence>
<dbReference type="FunFam" id="3.80.10.10:FF:000036">
    <property type="entry name" value="protein scribble homolog isoform X1"/>
    <property type="match status" value="1"/>
</dbReference>
<reference evidence="7" key="1">
    <citation type="submission" date="2010-06" db="EMBL/GenBank/DDBJ databases">
        <authorList>
            <person name="Jiang H."/>
            <person name="Abraham K."/>
            <person name="Ali S."/>
            <person name="Alsbrooks S.L."/>
            <person name="Anim B.N."/>
            <person name="Anosike U.S."/>
            <person name="Attaway T."/>
            <person name="Bandaranaike D.P."/>
            <person name="Battles P.K."/>
            <person name="Bell S.N."/>
            <person name="Bell A.V."/>
            <person name="Beltran B."/>
            <person name="Bickham C."/>
            <person name="Bustamante Y."/>
            <person name="Caleb T."/>
            <person name="Canada A."/>
            <person name="Cardenas V."/>
            <person name="Carter K."/>
            <person name="Chacko J."/>
            <person name="Chandrabose M.N."/>
            <person name="Chavez D."/>
            <person name="Chavez A."/>
            <person name="Chen L."/>
            <person name="Chu H.-S."/>
            <person name="Claassen K.J."/>
            <person name="Cockrell R."/>
            <person name="Collins M."/>
            <person name="Cooper J.A."/>
            <person name="Cree A."/>
            <person name="Curry S.M."/>
            <person name="Da Y."/>
            <person name="Dao M.D."/>
            <person name="Das B."/>
            <person name="Davila M.-L."/>
            <person name="Davy-Carroll L."/>
            <person name="Denson S."/>
            <person name="Dinh H."/>
            <person name="Ebong V.E."/>
            <person name="Edwards J.R."/>
            <person name="Egan A."/>
            <person name="El-Daye J."/>
            <person name="Escobedo L."/>
            <person name="Fernandez S."/>
            <person name="Fernando P.R."/>
            <person name="Flagg N."/>
            <person name="Forbes L.D."/>
            <person name="Fowler R.G."/>
            <person name="Fu Q."/>
            <person name="Gabisi R.A."/>
            <person name="Ganer J."/>
            <person name="Garbino Pronczuk A."/>
            <person name="Garcia R.M."/>
            <person name="Garner T."/>
            <person name="Garrett T.E."/>
            <person name="Gonzalez D.A."/>
            <person name="Hamid H."/>
            <person name="Hawkins E.S."/>
            <person name="Hirani K."/>
            <person name="Hogues M.E."/>
            <person name="Hollins B."/>
            <person name="Hsiao C.-H."/>
            <person name="Jabil R."/>
            <person name="James M.L."/>
            <person name="Jhangiani S.N."/>
            <person name="Johnson B."/>
            <person name="Johnson Q."/>
            <person name="Joshi V."/>
            <person name="Kalu J.B."/>
            <person name="Kam C."/>
            <person name="Kashfia A."/>
            <person name="Keebler J."/>
            <person name="Kisamo H."/>
            <person name="Kovar C.L."/>
            <person name="Lago L.A."/>
            <person name="Lai C.-Y."/>
            <person name="Laidlaw J."/>
            <person name="Lara F."/>
            <person name="Le T.-K."/>
            <person name="Lee S.L."/>
            <person name="Legall F.H."/>
            <person name="Lemon S.J."/>
            <person name="Lewis L.R."/>
            <person name="Li B."/>
            <person name="Liu Y."/>
            <person name="Liu Y.-S."/>
            <person name="Lopez J."/>
            <person name="Lozado R.J."/>
            <person name="Lu J."/>
            <person name="Madu R.C."/>
            <person name="Maheshwari M."/>
            <person name="Maheshwari R."/>
            <person name="Malloy K."/>
            <person name="Martinez E."/>
            <person name="Mathew T."/>
            <person name="Mercado I.C."/>
            <person name="Mercado C."/>
            <person name="Meyer B."/>
            <person name="Montgomery K."/>
            <person name="Morgan M.B."/>
            <person name="Munidasa M."/>
            <person name="Nazareth L.V."/>
            <person name="Nelson J."/>
            <person name="Ng B.M."/>
            <person name="Nguyen N.B."/>
            <person name="Nguyen P.Q."/>
            <person name="Nguyen T."/>
            <person name="Obregon M."/>
            <person name="Okwuonu G.O."/>
            <person name="Onwere C.G."/>
            <person name="Orozco G."/>
            <person name="Parra A."/>
            <person name="Patel S."/>
            <person name="Patil S."/>
            <person name="Perez A."/>
            <person name="Perez Y."/>
            <person name="Pham C."/>
            <person name="Primus E.L."/>
            <person name="Pu L.-L."/>
            <person name="Puazo M."/>
            <person name="Qin X."/>
            <person name="Quiroz J.B."/>
            <person name="Reese J."/>
            <person name="Richards S."/>
            <person name="Rives C.M."/>
            <person name="Robberts R."/>
            <person name="Ruiz S.J."/>
            <person name="Ruiz M.J."/>
            <person name="Santibanez J."/>
            <person name="Schneider B.W."/>
            <person name="Sisson I."/>
            <person name="Smith M."/>
            <person name="Sodergren E."/>
            <person name="Song X.-Z."/>
            <person name="Song B.B."/>
            <person name="Summersgill H."/>
            <person name="Thelus R."/>
            <person name="Thornton R.D."/>
            <person name="Trejos Z.Y."/>
            <person name="Usmani K."/>
            <person name="Vattathil S."/>
            <person name="Villasana D."/>
            <person name="Walker D.L."/>
            <person name="Wang S."/>
            <person name="Wang K."/>
            <person name="White C.S."/>
            <person name="Williams A.C."/>
            <person name="Williamson J."/>
            <person name="Wilson K."/>
            <person name="Woghiren I.O."/>
            <person name="Woodworth J.R."/>
            <person name="Worley K.C."/>
            <person name="Wright R.A."/>
            <person name="Wu W."/>
            <person name="Young L."/>
            <person name="Zhang L."/>
            <person name="Zhang J."/>
            <person name="Zhu Y."/>
            <person name="Muzny D.M."/>
            <person name="Weinstock G."/>
            <person name="Gibbs R.A."/>
        </authorList>
    </citation>
    <scope>NUCLEOTIDE SEQUENCE [LARGE SCALE GENOMIC DNA]</scope>
    <source>
        <strain evidence="7">LSR1</strain>
    </source>
</reference>
<dbReference type="GeneID" id="100163623"/>
<dbReference type="CDD" id="cd06701">
    <property type="entry name" value="PDZ4_Scribble-like"/>
    <property type="match status" value="1"/>
</dbReference>
<dbReference type="OrthoDB" id="2187496at2759"/>
<keyword evidence="1" id="KW-0433">Leucine-rich repeat</keyword>
<dbReference type="GO" id="GO:0098609">
    <property type="term" value="P:cell-cell adhesion"/>
    <property type="evidence" value="ECO:0007669"/>
    <property type="project" value="TreeGrafter"/>
</dbReference>
<feature type="domain" description="PDZ" evidence="5">
    <location>
        <begin position="1042"/>
        <end position="1132"/>
    </location>
</feature>
<feature type="region of interest" description="Disordered" evidence="4">
    <location>
        <begin position="433"/>
        <end position="538"/>
    </location>
</feature>
<feature type="compositionally biased region" description="Polar residues" evidence="4">
    <location>
        <begin position="458"/>
        <end position="468"/>
    </location>
</feature>
<dbReference type="Pfam" id="PF00595">
    <property type="entry name" value="PDZ"/>
    <property type="match status" value="4"/>
</dbReference>
<dbReference type="Gene3D" id="3.80.10.10">
    <property type="entry name" value="Ribonuclease Inhibitor"/>
    <property type="match status" value="3"/>
</dbReference>
<protein>
    <recommendedName>
        <fullName evidence="5">PDZ domain-containing protein</fullName>
    </recommendedName>
</protein>
<dbReference type="InterPro" id="IPR050614">
    <property type="entry name" value="Synaptic_Scaffolding_LAP-MAGUK"/>
</dbReference>
<dbReference type="GO" id="GO:0045211">
    <property type="term" value="C:postsynaptic membrane"/>
    <property type="evidence" value="ECO:0007669"/>
    <property type="project" value="TreeGrafter"/>
</dbReference>
<dbReference type="PANTHER" id="PTHR23119:SF44">
    <property type="entry name" value="PROTEIN LAP4"/>
    <property type="match status" value="1"/>
</dbReference>
<feature type="coiled-coil region" evidence="3">
    <location>
        <begin position="1272"/>
        <end position="1299"/>
    </location>
</feature>
<feature type="compositionally biased region" description="Low complexity" evidence="4">
    <location>
        <begin position="941"/>
        <end position="952"/>
    </location>
</feature>
<accession>A0A8R2B6N1</accession>
<dbReference type="PROSITE" id="PS51450">
    <property type="entry name" value="LRR"/>
    <property type="match status" value="4"/>
</dbReference>
<dbReference type="SMART" id="SM00369">
    <property type="entry name" value="LRR_TYP"/>
    <property type="match status" value="13"/>
</dbReference>
<feature type="compositionally biased region" description="Basic and acidic residues" evidence="4">
    <location>
        <begin position="783"/>
        <end position="793"/>
    </location>
</feature>
<dbReference type="Pfam" id="PF23598">
    <property type="entry name" value="LRR_14"/>
    <property type="match status" value="1"/>
</dbReference>
<dbReference type="SUPFAM" id="SSF52058">
    <property type="entry name" value="L domain-like"/>
    <property type="match status" value="2"/>
</dbReference>
<dbReference type="GO" id="GO:0016323">
    <property type="term" value="C:basolateral plasma membrane"/>
    <property type="evidence" value="ECO:0007669"/>
    <property type="project" value="TreeGrafter"/>
</dbReference>
<dbReference type="SMART" id="SM00365">
    <property type="entry name" value="LRR_SD22"/>
    <property type="match status" value="4"/>
</dbReference>
<dbReference type="RefSeq" id="XP_008184343.1">
    <property type="nucleotide sequence ID" value="XM_008186121.2"/>
</dbReference>
<dbReference type="EnsemblMetazoa" id="XM_008186121.3">
    <property type="protein sequence ID" value="XP_008184343.1"/>
    <property type="gene ID" value="LOC100163623"/>
</dbReference>
<proteinExistence type="predicted"/>
<evidence type="ECO:0000313" key="7">
    <source>
        <dbReference type="Proteomes" id="UP000007819"/>
    </source>
</evidence>
<dbReference type="InterPro" id="IPR036034">
    <property type="entry name" value="PDZ_sf"/>
</dbReference>
<feature type="compositionally biased region" description="Polar residues" evidence="4">
    <location>
        <begin position="1618"/>
        <end position="1636"/>
    </location>
</feature>
<dbReference type="InterPro" id="IPR001478">
    <property type="entry name" value="PDZ"/>
</dbReference>
<dbReference type="InterPro" id="IPR001611">
    <property type="entry name" value="Leu-rich_rpt"/>
</dbReference>
<feature type="domain" description="PDZ" evidence="5">
    <location>
        <begin position="652"/>
        <end position="739"/>
    </location>
</feature>
<feature type="compositionally biased region" description="Acidic residues" evidence="4">
    <location>
        <begin position="1788"/>
        <end position="1798"/>
    </location>
</feature>
<feature type="compositionally biased region" description="Polar residues" evidence="4">
    <location>
        <begin position="475"/>
        <end position="484"/>
    </location>
</feature>
<reference evidence="6" key="2">
    <citation type="submission" date="2022-06" db="UniProtKB">
        <authorList>
            <consortium name="EnsemblMetazoa"/>
        </authorList>
    </citation>
    <scope>IDENTIFICATION</scope>
</reference>
<dbReference type="SMART" id="SM00364">
    <property type="entry name" value="LRR_BAC"/>
    <property type="match status" value="8"/>
</dbReference>
<dbReference type="GO" id="GO:0098887">
    <property type="term" value="P:neurotransmitter receptor transport, endosome to postsynaptic membrane"/>
    <property type="evidence" value="ECO:0007669"/>
    <property type="project" value="TreeGrafter"/>
</dbReference>
<dbReference type="FunFam" id="2.30.42.10:FF:000074">
    <property type="entry name" value="protein scribble homolog isoform X2"/>
    <property type="match status" value="1"/>
</dbReference>
<feature type="compositionally biased region" description="Acidic residues" evidence="4">
    <location>
        <begin position="442"/>
        <end position="454"/>
    </location>
</feature>
<keyword evidence="3" id="KW-0175">Coiled coil</keyword>
<dbReference type="FunFam" id="3.80.10.10:FF:000076">
    <property type="entry name" value="protein lap4 isoform X23"/>
    <property type="match status" value="1"/>
</dbReference>
<dbReference type="CDD" id="cd06703">
    <property type="entry name" value="PDZ2_Scribble-like"/>
    <property type="match status" value="1"/>
</dbReference>
<feature type="region of interest" description="Disordered" evidence="4">
    <location>
        <begin position="610"/>
        <end position="629"/>
    </location>
</feature>
<dbReference type="CDD" id="cd06704">
    <property type="entry name" value="PDZ1_Scribble-like"/>
    <property type="match status" value="1"/>
</dbReference>
<dbReference type="SUPFAM" id="SSF50156">
    <property type="entry name" value="PDZ domain-like"/>
    <property type="match status" value="4"/>
</dbReference>
<feature type="region of interest" description="Disordered" evidence="4">
    <location>
        <begin position="897"/>
        <end position="957"/>
    </location>
</feature>
<dbReference type="InterPro" id="IPR032675">
    <property type="entry name" value="LRR_dom_sf"/>
</dbReference>
<feature type="region of interest" description="Disordered" evidence="4">
    <location>
        <begin position="772"/>
        <end position="793"/>
    </location>
</feature>
<keyword evidence="2" id="KW-0677">Repeat</keyword>
<evidence type="ECO:0000256" key="3">
    <source>
        <dbReference type="SAM" id="Coils"/>
    </source>
</evidence>
<dbReference type="Gene3D" id="2.30.42.10">
    <property type="match status" value="4"/>
</dbReference>
<sequence length="1825" mass="203982">MFRCIPIFKGCNRQVECVDKRHSSLNSVPEEILRYARSLEELLLDANHLRELPKNFFRLQRLRKLGLSDNEIHRLPPEIQYFENLVELDVSRNDIPDIPDEIRSLRLLQVADFSSNPIPKLPSGFSQLHNLTTLGLNDMSLSNLPADFGLLTNLKSLELRENLLTSLPLSLSQLTRLERLDLGDNEIDHLPHHIGNLPVLQELWLDHNHLQHLPAEIGNLKQLACLDVSENRLEDIPEEIGGLENLTDLHLSQNVIETLPNGIGELTRLMILKVDLNRLTMLNDRIGCCENLQELILTENFLVELPTTIGRLVNLTNLNVDRNSLHCLPTDIGNLCQLGILSLRDNKLQYLPNEVGNCVELHVLDVSGNNLQYLPFSLASLNLKAVWLSKNQAQPMLNFQTDEDEKTGEQVLTCFLLPQLEIRGEANGLITGDYDQTLCSPPDEEPTSEADENEWENKANSRTTSVQFTGDIKTEPNTNTSFVRHNTPHPRELKAKATKLFGKTRSNESSLTDSQKGDDSTEKSNGNEVINEKHSEEVESIVETNSILEEDTNYEEKSVVFHPSSNFDADIQNRPMKLHRRDTPHHLKNKRITIDANLIEQQEAQLVSLENENTSNSLSEDKSSVLFPTPPESLVDQTALDGEMVGKEELFEVRIERTSAGLGLSIAGGRNSTPFKGNDEGIFVSRLTPDGPAELAGLRVGDKVLTANGQSLVDVDHYTSVEVLRSCGSVLVLQVLRETNPQPKDWAIHIPGESASSSLSNSRAPSVISHHNNYEHTNGYTLDRNRKTPDPLKELDSTKKQIVYTTLIRDQNGLGFSIAGGKSSSHCKENNEPIVISRITEGGAAEKDGKLQVGDQVISINGIDVAGARHDQAVSMLTGLERFVRLVCERIVDARYSDSESHNSISPSIASTKSRSYMSPKTPPPAPPQTPPKPAPRKLVSQSSSISSDSESVQPKPLTNEDFEAMIPQRFQKNGGNQVEQPVAVVTTLTIKKPSTLNGIEFRESPTTLGRVTETITKSTFTETVVTRVTDNDLAKSVIIENVTLVKEGGSWGFSIIGGTDHPCIPFGLQEHGIFISHIVRSGIAESSGKLRMGDRLLKVNEEDVTKMTHQDAVLTLLKPTEEITLTVQHDPLPDNFQELTIVREANEKLGMHIKGGLRGHRGNPLDKTDEGVFISKINSGGAAKRDGRLKVGMRLLEVNDVSLLGVTHQEAVNCLRTAGQQIQMIVCKGYDKAEVERLVNEGKLRRESRSISQSVSSLDRDDDDSEVIKQEMEIKKELAEWENQEKLLKEELENMELDEVKEKSTQEKVLDVVRAAEMLTLNSTDSNSIKPKSPGGPKSGDIQKTTTIVMSKHTLAPQADQVVIQKRPNISPSKPSLPKKPPPSKSSFRPPKHIHFQDVPYDNPHPPLRTVVVERPKPIQVEMMPYVTKVNTLPADQFYVPDFTDVESSSSLDTTQSLEPPPVNYSTHPSTPHWLEIYNDTPSLLTYYNAVNPCEQNAGLKASVSDKKKFFEKAMEEHHNPSPKPERVFSFLSQDEVEKMKQEEEQKMGTLMKQRLNQHEQFIEEGDDDDDEDDNDGGALIFENTQSIEMPINVNTNKCVRTAKAEKRMKERLNQEGIVSNENNKELSPSEQRSLNAEKKAAWRQARLKSLEQDALQAQIVIKELSEISENKSTNGGDADSDEMPDTQSKECIENKALECLRPTSEDFPRLRLRESPVQTKVSERETVVGESVSLRTEQYVDHISGQLKVRTVEIIEKVIEKEVETTKEKIVSLELSTPESEVPEIPIEEAAEEEDISIEKKQSNPSGKKRRRKRTKSTDKQTS</sequence>
<feature type="compositionally biased region" description="Pro residues" evidence="4">
    <location>
        <begin position="921"/>
        <end position="934"/>
    </location>
</feature>
<feature type="domain" description="PDZ" evidence="5">
    <location>
        <begin position="1139"/>
        <end position="1231"/>
    </location>
</feature>
<dbReference type="PANTHER" id="PTHR23119">
    <property type="entry name" value="DISCS LARGE"/>
    <property type="match status" value="1"/>
</dbReference>
<evidence type="ECO:0000313" key="6">
    <source>
        <dbReference type="EnsemblMetazoa" id="XP_008184343.1"/>
    </source>
</evidence>
<evidence type="ECO:0000256" key="4">
    <source>
        <dbReference type="SAM" id="MobiDB-lite"/>
    </source>
</evidence>
<dbReference type="Pfam" id="PF13855">
    <property type="entry name" value="LRR_8"/>
    <property type="match status" value="1"/>
</dbReference>
<evidence type="ECO:0000256" key="2">
    <source>
        <dbReference type="ARBA" id="ARBA00022737"/>
    </source>
</evidence>
<organism evidence="6 7">
    <name type="scientific">Acyrthosiphon pisum</name>
    <name type="common">Pea aphid</name>
    <dbReference type="NCBI Taxonomy" id="7029"/>
    <lineage>
        <taxon>Eukaryota</taxon>
        <taxon>Metazoa</taxon>
        <taxon>Ecdysozoa</taxon>
        <taxon>Arthropoda</taxon>
        <taxon>Hexapoda</taxon>
        <taxon>Insecta</taxon>
        <taxon>Pterygota</taxon>
        <taxon>Neoptera</taxon>
        <taxon>Paraneoptera</taxon>
        <taxon>Hemiptera</taxon>
        <taxon>Sternorrhyncha</taxon>
        <taxon>Aphidomorpha</taxon>
        <taxon>Aphidoidea</taxon>
        <taxon>Aphididae</taxon>
        <taxon>Macrosiphini</taxon>
        <taxon>Acyrthosiphon</taxon>
    </lineage>
</organism>
<feature type="compositionally biased region" description="Polar residues" evidence="4">
    <location>
        <begin position="902"/>
        <end position="919"/>
    </location>
</feature>
<evidence type="ECO:0000256" key="1">
    <source>
        <dbReference type="ARBA" id="ARBA00022614"/>
    </source>
</evidence>
<dbReference type="GO" id="GO:0043113">
    <property type="term" value="P:receptor clustering"/>
    <property type="evidence" value="ECO:0007669"/>
    <property type="project" value="TreeGrafter"/>
</dbReference>
<dbReference type="GO" id="GO:0045197">
    <property type="term" value="P:establishment or maintenance of epithelial cell apical/basal polarity"/>
    <property type="evidence" value="ECO:0007669"/>
    <property type="project" value="TreeGrafter"/>
</dbReference>
<dbReference type="InterPro" id="IPR055414">
    <property type="entry name" value="LRR_R13L4/SHOC2-like"/>
</dbReference>
<name>A0A8R2B6N1_ACYPI</name>
<keyword evidence="7" id="KW-1185">Reference proteome</keyword>
<dbReference type="GO" id="GO:0005912">
    <property type="term" value="C:adherens junction"/>
    <property type="evidence" value="ECO:0007669"/>
    <property type="project" value="TreeGrafter"/>
</dbReference>
<feature type="region of interest" description="Disordered" evidence="4">
    <location>
        <begin position="1612"/>
        <end position="1636"/>
    </location>
</feature>
<dbReference type="InterPro" id="IPR003591">
    <property type="entry name" value="Leu-rich_rpt_typical-subtyp"/>
</dbReference>
<feature type="domain" description="PDZ" evidence="5">
    <location>
        <begin position="804"/>
        <end position="892"/>
    </location>
</feature>
<dbReference type="FunFam" id="3.80.10.10:FF:000599">
    <property type="entry name" value="Leucine-rich repeat-containing protein"/>
    <property type="match status" value="1"/>
</dbReference>
<feature type="region of interest" description="Disordered" evidence="4">
    <location>
        <begin position="1776"/>
        <end position="1825"/>
    </location>
</feature>
<dbReference type="GO" id="GO:0019901">
    <property type="term" value="F:protein kinase binding"/>
    <property type="evidence" value="ECO:0007669"/>
    <property type="project" value="TreeGrafter"/>
</dbReference>
<dbReference type="SMART" id="SM00228">
    <property type="entry name" value="PDZ"/>
    <property type="match status" value="4"/>
</dbReference>
<dbReference type="PROSITE" id="PS50106">
    <property type="entry name" value="PDZ"/>
    <property type="match status" value="4"/>
</dbReference>